<reference evidence="7 8" key="1">
    <citation type="submission" date="2019-06" db="EMBL/GenBank/DDBJ databases">
        <title>Draft genome sequence of the filamentous fungus Phialemoniopsis curvata isolated from diesel fuel.</title>
        <authorList>
            <person name="Varaljay V.A."/>
            <person name="Lyon W.J."/>
            <person name="Crouch A.L."/>
            <person name="Drake C.E."/>
            <person name="Hollomon J.M."/>
            <person name="Nadeau L.J."/>
            <person name="Nunn H.S."/>
            <person name="Stevenson B.S."/>
            <person name="Bojanowski C.L."/>
            <person name="Crookes-Goodson W.J."/>
        </authorList>
    </citation>
    <scope>NUCLEOTIDE SEQUENCE [LARGE SCALE GENOMIC DNA]</scope>
    <source>
        <strain evidence="7 8">D216</strain>
    </source>
</reference>
<dbReference type="EMBL" id="SKBQ01000085">
    <property type="protein sequence ID" value="TPX07802.1"/>
    <property type="molecule type" value="Genomic_DNA"/>
</dbReference>
<dbReference type="PROSITE" id="PS51147">
    <property type="entry name" value="PFTA"/>
    <property type="match status" value="4"/>
</dbReference>
<keyword evidence="8" id="KW-1185">Reference proteome</keyword>
<dbReference type="GO" id="GO:0005968">
    <property type="term" value="C:Rab-protein geranylgeranyltransferase complex"/>
    <property type="evidence" value="ECO:0007669"/>
    <property type="project" value="TreeGrafter"/>
</dbReference>
<gene>
    <name evidence="7" type="ORF">E0L32_010489</name>
</gene>
<dbReference type="PANTHER" id="PTHR11129">
    <property type="entry name" value="PROTEIN FARNESYLTRANSFERASE ALPHA SUBUNIT/RAB GERANYLGERANYL TRANSFERASE ALPHA SUBUNIT"/>
    <property type="match status" value="1"/>
</dbReference>
<evidence type="ECO:0000313" key="7">
    <source>
        <dbReference type="EMBL" id="TPX07802.1"/>
    </source>
</evidence>
<evidence type="ECO:0000256" key="5">
    <source>
        <dbReference type="ARBA" id="ARBA00047658"/>
    </source>
</evidence>
<sequence>MERPQAFANLWIIIKTIGWVLALEGVADFFSDRHYHTLFRRLIFLFIDRDPARPEPPDNWADWRAVDQQNDADVLRSELGFTIPLLLESPKCYWIWKYRLWLLQETIERLDVQMARRVWEEELGLASKMLTKDKRNFHAWGYRRKVVAKLESAELDGKSMVEPEFEYTYKMIGVDLSNFSAWHNRSKLIPRLLDERGADAAARKDFLETELNLVREALNVGPEDQSLWFYHGFLMREITDYTGRPTITPNLSESEREEYVCREIDFIKDLLEDYDDIKWLYDALLEYSVDLWNLTGLMPQPDELDEYWEWLQRLQKLDPMRKGRWDDFEMMLRKSARESSGL</sequence>
<dbReference type="AlphaFoldDB" id="A0A507AGB1"/>
<comment type="caution">
    <text evidence="7">The sequence shown here is derived from an EMBL/GenBank/DDBJ whole genome shotgun (WGS) entry which is preliminary data.</text>
</comment>
<dbReference type="InParanoid" id="A0A507AGB1"/>
<dbReference type="OrthoDB" id="1658at2759"/>
<dbReference type="GeneID" id="41977936"/>
<dbReference type="PANTHER" id="PTHR11129:SF2">
    <property type="entry name" value="GERANYLGERANYL TRANSFERASE TYPE-2 SUBUNIT ALPHA"/>
    <property type="match status" value="1"/>
</dbReference>
<dbReference type="STRING" id="1093900.A0A507AGB1"/>
<dbReference type="Pfam" id="PF01239">
    <property type="entry name" value="PPTA"/>
    <property type="match status" value="4"/>
</dbReference>
<comment type="function">
    <text evidence="6">Catalyzes the transfer of a geranyl-geranyl moiety from geranyl-geranyl pyrophosphate to cysteines occuring in specific C-terminal amino acid sequences.</text>
</comment>
<dbReference type="GO" id="GO:0004663">
    <property type="term" value="F:Rab geranylgeranyltransferase activity"/>
    <property type="evidence" value="ECO:0007669"/>
    <property type="project" value="UniProtKB-UniRule"/>
</dbReference>
<evidence type="ECO:0000256" key="4">
    <source>
        <dbReference type="ARBA" id="ARBA00022737"/>
    </source>
</evidence>
<dbReference type="InterPro" id="IPR002088">
    <property type="entry name" value="Prenyl_trans_a"/>
</dbReference>
<evidence type="ECO:0000256" key="6">
    <source>
        <dbReference type="RuleBase" id="RU367120"/>
    </source>
</evidence>
<dbReference type="GO" id="GO:0097354">
    <property type="term" value="P:prenylation"/>
    <property type="evidence" value="ECO:0007669"/>
    <property type="project" value="UniProtKB-UniRule"/>
</dbReference>
<keyword evidence="4" id="KW-0677">Repeat</keyword>
<dbReference type="Proteomes" id="UP000319257">
    <property type="component" value="Unassembled WGS sequence"/>
</dbReference>
<comment type="catalytic activity">
    <reaction evidence="5 6">
        <text>geranylgeranyl diphosphate + L-cysteinyl-[protein] = S-geranylgeranyl-L-cysteinyl-[protein] + diphosphate</text>
        <dbReference type="Rhea" id="RHEA:21240"/>
        <dbReference type="Rhea" id="RHEA-COMP:10131"/>
        <dbReference type="Rhea" id="RHEA-COMP:11537"/>
        <dbReference type="ChEBI" id="CHEBI:29950"/>
        <dbReference type="ChEBI" id="CHEBI:33019"/>
        <dbReference type="ChEBI" id="CHEBI:57533"/>
        <dbReference type="ChEBI" id="CHEBI:86021"/>
        <dbReference type="EC" id="2.5.1.60"/>
    </reaction>
</comment>
<dbReference type="FunCoup" id="A0A507AGB1">
    <property type="interactions" value="96"/>
</dbReference>
<evidence type="ECO:0000256" key="2">
    <source>
        <dbReference type="ARBA" id="ARBA00022602"/>
    </source>
</evidence>
<dbReference type="EC" id="2.5.1.60" evidence="6"/>
<dbReference type="Gene3D" id="1.25.40.120">
    <property type="entry name" value="Protein prenylyltransferase"/>
    <property type="match status" value="1"/>
</dbReference>
<keyword evidence="3 6" id="KW-0808">Transferase</keyword>
<dbReference type="SUPFAM" id="SSF48439">
    <property type="entry name" value="Protein prenylyltransferase"/>
    <property type="match status" value="1"/>
</dbReference>
<accession>A0A507AGB1</accession>
<protein>
    <recommendedName>
        <fullName evidence="6">Geranylgeranyl transferase type-2 subunit alpha</fullName>
        <ecNumber evidence="6">2.5.1.60</ecNumber>
    </recommendedName>
    <alternativeName>
        <fullName evidence="6">Geranylgeranyl transferase type II subunit alpha</fullName>
    </alternativeName>
</protein>
<comment type="similarity">
    <text evidence="1 6">Belongs to the protein prenyltransferase subunit alpha family.</text>
</comment>
<organism evidence="7 8">
    <name type="scientific">Thyridium curvatum</name>
    <dbReference type="NCBI Taxonomy" id="1093900"/>
    <lineage>
        <taxon>Eukaryota</taxon>
        <taxon>Fungi</taxon>
        <taxon>Dikarya</taxon>
        <taxon>Ascomycota</taxon>
        <taxon>Pezizomycotina</taxon>
        <taxon>Sordariomycetes</taxon>
        <taxon>Sordariomycetidae</taxon>
        <taxon>Thyridiales</taxon>
        <taxon>Thyridiaceae</taxon>
        <taxon>Thyridium</taxon>
    </lineage>
</organism>
<evidence type="ECO:0000256" key="3">
    <source>
        <dbReference type="ARBA" id="ARBA00022679"/>
    </source>
</evidence>
<proteinExistence type="inferred from homology"/>
<evidence type="ECO:0000313" key="8">
    <source>
        <dbReference type="Proteomes" id="UP000319257"/>
    </source>
</evidence>
<evidence type="ECO:0000256" key="1">
    <source>
        <dbReference type="ARBA" id="ARBA00006734"/>
    </source>
</evidence>
<name>A0A507AGB1_9PEZI</name>
<dbReference type="RefSeq" id="XP_030989513.1">
    <property type="nucleotide sequence ID" value="XM_031133113.1"/>
</dbReference>
<keyword evidence="2 6" id="KW-0637">Prenyltransferase</keyword>